<feature type="transmembrane region" description="Helical" evidence="8">
    <location>
        <begin position="203"/>
        <end position="227"/>
    </location>
</feature>
<gene>
    <name evidence="9" type="ORF">GEV33_009411</name>
</gene>
<dbReference type="GO" id="GO:0007635">
    <property type="term" value="P:chemosensory behavior"/>
    <property type="evidence" value="ECO:0007669"/>
    <property type="project" value="TreeGrafter"/>
</dbReference>
<feature type="transmembrane region" description="Helical" evidence="8">
    <location>
        <begin position="360"/>
        <end position="383"/>
    </location>
</feature>
<keyword evidence="5 8" id="KW-0472">Membrane</keyword>
<dbReference type="GO" id="GO:0030425">
    <property type="term" value="C:dendrite"/>
    <property type="evidence" value="ECO:0007669"/>
    <property type="project" value="TreeGrafter"/>
</dbReference>
<dbReference type="Proteomes" id="UP000719412">
    <property type="component" value="Unassembled WGS sequence"/>
</dbReference>
<evidence type="ECO:0000313" key="10">
    <source>
        <dbReference type="Proteomes" id="UP000719412"/>
    </source>
</evidence>
<evidence type="ECO:0000256" key="8">
    <source>
        <dbReference type="RuleBase" id="RU363108"/>
    </source>
</evidence>
<comment type="subcellular location">
    <subcellularLocation>
        <location evidence="1 8">Cell membrane</location>
        <topology evidence="1 8">Multi-pass membrane protein</topology>
    </subcellularLocation>
</comment>
<dbReference type="GO" id="GO:0008049">
    <property type="term" value="P:male courtship behavior"/>
    <property type="evidence" value="ECO:0007669"/>
    <property type="project" value="TreeGrafter"/>
</dbReference>
<protein>
    <recommendedName>
        <fullName evidence="8">Gustatory receptor</fullName>
    </recommendedName>
</protein>
<keyword evidence="2 8" id="KW-1003">Cell membrane</keyword>
<dbReference type="GO" id="GO:0007165">
    <property type="term" value="P:signal transduction"/>
    <property type="evidence" value="ECO:0007669"/>
    <property type="project" value="UniProtKB-KW"/>
</dbReference>
<feature type="transmembrane region" description="Helical" evidence="8">
    <location>
        <begin position="330"/>
        <end position="348"/>
    </location>
</feature>
<evidence type="ECO:0000256" key="5">
    <source>
        <dbReference type="ARBA" id="ARBA00023136"/>
    </source>
</evidence>
<evidence type="ECO:0000256" key="3">
    <source>
        <dbReference type="ARBA" id="ARBA00022692"/>
    </source>
</evidence>
<keyword evidence="4 8" id="KW-1133">Transmembrane helix</keyword>
<accession>A0A8J6L9N6</accession>
<evidence type="ECO:0000256" key="1">
    <source>
        <dbReference type="ARBA" id="ARBA00004651"/>
    </source>
</evidence>
<evidence type="ECO:0000256" key="2">
    <source>
        <dbReference type="ARBA" id="ARBA00022475"/>
    </source>
</evidence>
<evidence type="ECO:0000256" key="4">
    <source>
        <dbReference type="ARBA" id="ARBA00022989"/>
    </source>
</evidence>
<comment type="caution">
    <text evidence="8">Lacks conserved residue(s) required for the propagation of feature annotation.</text>
</comment>
<dbReference type="GO" id="GO:0005886">
    <property type="term" value="C:plasma membrane"/>
    <property type="evidence" value="ECO:0007669"/>
    <property type="project" value="UniProtKB-SubCell"/>
</dbReference>
<evidence type="ECO:0000256" key="7">
    <source>
        <dbReference type="ARBA" id="ARBA00023224"/>
    </source>
</evidence>
<reference evidence="9" key="1">
    <citation type="journal article" date="2020" name="J Insects Food Feed">
        <title>The yellow mealworm (Tenebrio molitor) genome: a resource for the emerging insects as food and feed industry.</title>
        <authorList>
            <person name="Eriksson T."/>
            <person name="Andere A."/>
            <person name="Kelstrup H."/>
            <person name="Emery V."/>
            <person name="Picard C."/>
        </authorList>
    </citation>
    <scope>NUCLEOTIDE SEQUENCE</scope>
    <source>
        <strain evidence="9">Stoneville</strain>
        <tissue evidence="9">Whole head</tissue>
    </source>
</reference>
<name>A0A8J6L9N6_TENMO</name>
<feature type="transmembrane region" description="Helical" evidence="8">
    <location>
        <begin position="550"/>
        <end position="572"/>
    </location>
</feature>
<keyword evidence="6 8" id="KW-0675">Receptor</keyword>
<feature type="transmembrane region" description="Helical" evidence="8">
    <location>
        <begin position="451"/>
        <end position="469"/>
    </location>
</feature>
<feature type="transmembrane region" description="Helical" evidence="8">
    <location>
        <begin position="41"/>
        <end position="60"/>
    </location>
</feature>
<keyword evidence="7 8" id="KW-0807">Transducer</keyword>
<dbReference type="GO" id="GO:0030424">
    <property type="term" value="C:axon"/>
    <property type="evidence" value="ECO:0007669"/>
    <property type="project" value="TreeGrafter"/>
</dbReference>
<dbReference type="GO" id="GO:0050909">
    <property type="term" value="P:sensory perception of taste"/>
    <property type="evidence" value="ECO:0007669"/>
    <property type="project" value="InterPro"/>
</dbReference>
<dbReference type="Pfam" id="PF08395">
    <property type="entry name" value="7tm_7"/>
    <property type="match status" value="1"/>
</dbReference>
<comment type="similarity">
    <text evidence="8">Belongs to the insect chemoreceptor superfamily. Gustatory receptor (GR) family.</text>
</comment>
<evidence type="ECO:0000313" key="9">
    <source>
        <dbReference type="EMBL" id="KAH0813380.1"/>
    </source>
</evidence>
<feature type="transmembrane region" description="Helical" evidence="8">
    <location>
        <begin position="626"/>
        <end position="645"/>
    </location>
</feature>
<sequence length="648" mass="74112">MVYKVLNNVVLSRAKNLAASNFGRFRQTTVMSEIDFSPANIYTSFITLCSLHAAISICSYRSKMESHRNIRVLSPVEKMSRREAHPKMSLKILTASSKMNKSCLVLLGIFGKFLSAARCKRYQHQKYLVLKAGSQAHSHKLFKILTKIKHNLFLMNNAIDLFNDIFGWTTLLNIFLGSVRILLHMDKTITKDTSVYLSNNPASIWNMLYQTTLLLIIWSGVIANVLLCDSVVQKHVQLLVLVTQLETNYQGVPSANEQLNSLLNTIAHLRPKFEAARFFSVDKTTLFTVSYSISAQMDLQIIETIFSVGKFTALTPSSTKNHNPHWWQKLYEVSIFLVYVVSFILTASGNNSVRATLTSIQFGLIILYELNQFINVSYILIVMMRVRRSLWFRLIESLAGVQSGSRRIPLKLIFAMSQLIYCGLITLRLYTALQHADLTRAILGAVTCYQQYTQFFYMVVTPILLILLLSRYEHLRETLSQVTKARSQLHSKQIVDILKKLKNSILTLNEAVEIFNDIFGWTILFNIVNGSSRILIYLDVIIKKIDISTSLFYDACFILITWSGILLTILLCDSILKKCDEILEQTYRLETVLTSYENEEIQGFIDALLHNRPEFKAARFFSIDRSTLFSVLNSLTTFLLVMIQFKET</sequence>
<comment type="caution">
    <text evidence="9">The sequence shown here is derived from an EMBL/GenBank/DDBJ whole genome shotgun (WGS) entry which is preliminary data.</text>
</comment>
<dbReference type="EMBL" id="JABDTM020025331">
    <property type="protein sequence ID" value="KAH0813380.1"/>
    <property type="molecule type" value="Genomic_DNA"/>
</dbReference>
<feature type="transmembrane region" description="Helical" evidence="8">
    <location>
        <begin position="412"/>
        <end position="431"/>
    </location>
</feature>
<feature type="transmembrane region" description="Helical" evidence="8">
    <location>
        <begin position="518"/>
        <end position="538"/>
    </location>
</feature>
<feature type="transmembrane region" description="Helical" evidence="8">
    <location>
        <begin position="165"/>
        <end position="183"/>
    </location>
</feature>
<comment type="function">
    <text evidence="8">Gustatory receptor which mediates acceptance or avoidance behavior, depending on its substrates.</text>
</comment>
<keyword evidence="10" id="KW-1185">Reference proteome</keyword>
<evidence type="ECO:0000256" key="6">
    <source>
        <dbReference type="ARBA" id="ARBA00023170"/>
    </source>
</evidence>
<organism evidence="9 10">
    <name type="scientific">Tenebrio molitor</name>
    <name type="common">Yellow mealworm beetle</name>
    <dbReference type="NCBI Taxonomy" id="7067"/>
    <lineage>
        <taxon>Eukaryota</taxon>
        <taxon>Metazoa</taxon>
        <taxon>Ecdysozoa</taxon>
        <taxon>Arthropoda</taxon>
        <taxon>Hexapoda</taxon>
        <taxon>Insecta</taxon>
        <taxon>Pterygota</taxon>
        <taxon>Neoptera</taxon>
        <taxon>Endopterygota</taxon>
        <taxon>Coleoptera</taxon>
        <taxon>Polyphaga</taxon>
        <taxon>Cucujiformia</taxon>
        <taxon>Tenebrionidae</taxon>
        <taxon>Tenebrio</taxon>
    </lineage>
</organism>
<keyword evidence="3 8" id="KW-0812">Transmembrane</keyword>
<dbReference type="PANTHER" id="PTHR21143:SF104">
    <property type="entry name" value="GUSTATORY RECEPTOR 8A-RELATED"/>
    <property type="match status" value="1"/>
</dbReference>
<proteinExistence type="inferred from homology"/>
<dbReference type="InterPro" id="IPR013604">
    <property type="entry name" value="7TM_chemorcpt"/>
</dbReference>
<dbReference type="AlphaFoldDB" id="A0A8J6L9N6"/>
<dbReference type="GO" id="GO:0043025">
    <property type="term" value="C:neuronal cell body"/>
    <property type="evidence" value="ECO:0007669"/>
    <property type="project" value="TreeGrafter"/>
</dbReference>
<dbReference type="PANTHER" id="PTHR21143">
    <property type="entry name" value="INVERTEBRATE GUSTATORY RECEPTOR"/>
    <property type="match status" value="1"/>
</dbReference>
<reference evidence="9" key="2">
    <citation type="submission" date="2021-08" db="EMBL/GenBank/DDBJ databases">
        <authorList>
            <person name="Eriksson T."/>
        </authorList>
    </citation>
    <scope>NUCLEOTIDE SEQUENCE</scope>
    <source>
        <strain evidence="9">Stoneville</strain>
        <tissue evidence="9">Whole head</tissue>
    </source>
</reference>